<reference evidence="6" key="1">
    <citation type="journal article" date="2009" name="Rice">
        <title>De Novo Next Generation Sequencing of Plant Genomes.</title>
        <authorList>
            <person name="Rounsley S."/>
            <person name="Marri P.R."/>
            <person name="Yu Y."/>
            <person name="He R."/>
            <person name="Sisneros N."/>
            <person name="Goicoechea J.L."/>
            <person name="Lee S.J."/>
            <person name="Angelova A."/>
            <person name="Kudrna D."/>
            <person name="Luo M."/>
            <person name="Affourtit J."/>
            <person name="Desany B."/>
            <person name="Knight J."/>
            <person name="Niazi F."/>
            <person name="Egholm M."/>
            <person name="Wing R.A."/>
        </authorList>
    </citation>
    <scope>NUCLEOTIDE SEQUENCE [LARGE SCALE GENOMIC DNA]</scope>
    <source>
        <strain evidence="6">IRGC 105608</strain>
    </source>
</reference>
<feature type="domain" description="Fe2OG dioxygenase" evidence="5">
    <location>
        <begin position="945"/>
        <end position="1047"/>
    </location>
</feature>
<keyword evidence="7" id="KW-1185">Reference proteome</keyword>
<dbReference type="Pfam" id="PF14226">
    <property type="entry name" value="DIOX_N"/>
    <property type="match status" value="3"/>
</dbReference>
<name>A0A0D3GDF2_9ORYZ</name>
<dbReference type="Proteomes" id="UP000026960">
    <property type="component" value="Chromosome 6"/>
</dbReference>
<evidence type="ECO:0000313" key="6">
    <source>
        <dbReference type="EnsemblPlants" id="OBART06G05020.1"/>
    </source>
</evidence>
<keyword evidence="2" id="KW-0479">Metal-binding</keyword>
<reference evidence="6" key="2">
    <citation type="submission" date="2015-03" db="UniProtKB">
        <authorList>
            <consortium name="EnsemblPlants"/>
        </authorList>
    </citation>
    <scope>IDENTIFICATION</scope>
</reference>
<organism evidence="6">
    <name type="scientific">Oryza barthii</name>
    <dbReference type="NCBI Taxonomy" id="65489"/>
    <lineage>
        <taxon>Eukaryota</taxon>
        <taxon>Viridiplantae</taxon>
        <taxon>Streptophyta</taxon>
        <taxon>Embryophyta</taxon>
        <taxon>Tracheophyta</taxon>
        <taxon>Spermatophyta</taxon>
        <taxon>Magnoliopsida</taxon>
        <taxon>Liliopsida</taxon>
        <taxon>Poales</taxon>
        <taxon>Poaceae</taxon>
        <taxon>BOP clade</taxon>
        <taxon>Oryzoideae</taxon>
        <taxon>Oryzeae</taxon>
        <taxon>Oryzinae</taxon>
        <taxon>Oryza</taxon>
    </lineage>
</organism>
<dbReference type="GO" id="GO:0016491">
    <property type="term" value="F:oxidoreductase activity"/>
    <property type="evidence" value="ECO:0007669"/>
    <property type="project" value="UniProtKB-KW"/>
</dbReference>
<dbReference type="Gene3D" id="2.60.120.330">
    <property type="entry name" value="B-lactam Antibiotic, Isopenicillin N Synthase, Chain"/>
    <property type="match status" value="3"/>
</dbReference>
<dbReference type="PANTHER" id="PTHR47991">
    <property type="entry name" value="OXOGLUTARATE/IRON-DEPENDENT DIOXYGENASE"/>
    <property type="match status" value="1"/>
</dbReference>
<dbReference type="InterPro" id="IPR005123">
    <property type="entry name" value="Oxoglu/Fe-dep_dioxygenase_dom"/>
</dbReference>
<dbReference type="EnsemblPlants" id="OBART06G05020.3">
    <property type="protein sequence ID" value="OBART06G05020.3"/>
    <property type="gene ID" value="OBART06G05020"/>
</dbReference>
<evidence type="ECO:0000256" key="1">
    <source>
        <dbReference type="ARBA" id="ARBA00008056"/>
    </source>
</evidence>
<dbReference type="PaxDb" id="65489-OBART06G05020.3"/>
<evidence type="ECO:0000259" key="5">
    <source>
        <dbReference type="PROSITE" id="PS51471"/>
    </source>
</evidence>
<keyword evidence="4" id="KW-0408">Iron</keyword>
<dbReference type="Gramene" id="OBART06G05020.3">
    <property type="protein sequence ID" value="OBART06G05020.3"/>
    <property type="gene ID" value="OBART06G05020"/>
</dbReference>
<evidence type="ECO:0000256" key="2">
    <source>
        <dbReference type="ARBA" id="ARBA00022723"/>
    </source>
</evidence>
<feature type="domain" description="Fe2OG dioxygenase" evidence="5">
    <location>
        <begin position="572"/>
        <end position="674"/>
    </location>
</feature>
<evidence type="ECO:0000256" key="3">
    <source>
        <dbReference type="ARBA" id="ARBA00023002"/>
    </source>
</evidence>
<dbReference type="FunFam" id="2.60.120.330:FF:000018">
    <property type="entry name" value="2-oxoglutarate (2OG) and Fe(II)-dependent oxygenase superfamily protein"/>
    <property type="match status" value="2"/>
</dbReference>
<protein>
    <recommendedName>
        <fullName evidence="5">Fe2OG dioxygenase domain-containing protein</fullName>
    </recommendedName>
</protein>
<dbReference type="InterPro" id="IPR050295">
    <property type="entry name" value="Plant_2OG-oxidoreductases"/>
</dbReference>
<dbReference type="STRING" id="65489.A0A0D3GDF2"/>
<comment type="similarity">
    <text evidence="1">Belongs to the iron/ascorbate-dependent oxidoreductase family.</text>
</comment>
<dbReference type="eggNOG" id="KOG0143">
    <property type="taxonomic scope" value="Eukaryota"/>
</dbReference>
<dbReference type="InterPro" id="IPR044861">
    <property type="entry name" value="IPNS-like_FE2OG_OXY"/>
</dbReference>
<proteinExistence type="inferred from homology"/>
<dbReference type="InterPro" id="IPR026992">
    <property type="entry name" value="DIOX_N"/>
</dbReference>
<dbReference type="PROSITE" id="PS51471">
    <property type="entry name" value="FE2OG_OXY"/>
    <property type="match status" value="3"/>
</dbReference>
<dbReference type="EnsemblPlants" id="OBART06G05020.1">
    <property type="protein sequence ID" value="OBART06G05020.1"/>
    <property type="gene ID" value="OBART06G05020"/>
</dbReference>
<dbReference type="InterPro" id="IPR027443">
    <property type="entry name" value="IPNS-like_sf"/>
</dbReference>
<evidence type="ECO:0000313" key="7">
    <source>
        <dbReference type="Proteomes" id="UP000026960"/>
    </source>
</evidence>
<dbReference type="AlphaFoldDB" id="A0A0D3GDF2"/>
<dbReference type="FunFam" id="2.60.120.330:FF:000066">
    <property type="entry name" value="Os06g0176500 protein"/>
    <property type="match status" value="1"/>
</dbReference>
<dbReference type="Gramene" id="OBART06G05020.1">
    <property type="protein sequence ID" value="OBART06G05020.1"/>
    <property type="gene ID" value="OBART06G05020"/>
</dbReference>
<keyword evidence="3" id="KW-0560">Oxidoreductase</keyword>
<dbReference type="Pfam" id="PF03171">
    <property type="entry name" value="2OG-FeII_Oxy"/>
    <property type="match status" value="3"/>
</dbReference>
<evidence type="ECO:0000256" key="4">
    <source>
        <dbReference type="ARBA" id="ARBA00023004"/>
    </source>
</evidence>
<dbReference type="HOGENOM" id="CLU_010119_14_3_1"/>
<sequence length="1096" mass="125549">MFRLVFTGVGWLRQESMEGVRSTQLVQEFTGMGRKAVPRQYVVQREDHLAIAATAAIPIVDLGRLSQPDDNRDEVVKLQQAMETWGLFLVTNHGIEGALMDDMMNVSREFFHQPLEEKQKYTNLIDGKHFQPEGYGNDQVKYDTQILDWLDRLYLKVDPADERNLSVWPKHPESFRDVLDEFIIKCDGVKNSLLPSMAKLLKLDEDYFVRQFSDRPTTVARFNYYPQCPRPDLVYGIKPYSGATILTILMVDNDVGGLQVLKGGVWYDVPTKPHTLLINLGDHMEIMSNGIFKSPVHRVITNPEKERISVVMFYLLNLEKEIELALELIDEKHPARYKKVKIMDYLAGLFEHFLQGTRVIDTYLSYIRMEGSMEDVRSTLLVQELAGMRSKAVPRQYIVQREDQPTIAATASVPIVDLGRLSQPDGDANEAVKLRQAMESWGLFMVTNHGIEDALMDNMMNVSREFFQQPLGEKQKYTNLIDGKHFQLEGYGNDQVKSDTQILDWLDRLYLKVDPADERNLSVWPKHPESFRDVLDEFLIKCDGVKNSLLPSMAKLLKLDEDYFVRQFSDRPTTIARFNYYPQCPRPDLVYGIKPHSDATILTILMVDNDVDGLQVLKDGVWYDVPTKPHTLLINLGDHMEIMSNGIFKSSVHRVMTNPEKERISVVLFYFMNLEKEIEPALELIDERHPARYKRVKIMDYLAGLFEHFLQGTRVIDTKIIFAGKAEGGHPNNSSSLQKDPRTRTLMADESWRSPAIVQELAAAGVEEPPSQYVLGEKDRSDELVAAELPEPIPVVDLSRLAGADEVAKLRAALQNWGFFLLTNHGVEASLMDDVLNLAREFFNQPIERKRKFSNLIDGKNFQVEGYGTDRVVTQDQILDWSDRLFLRVEPTEERNLAFWPDHPESFRDVLNEYASGTKRIRDDIIQAMSKLLELDEDYFFDRLNKAPALARFNYYPPCPRPDLVFGVRPHSDGSLLTILLVDEDVGGLQIQRDGKWYNVQVAPHTLLINLGDTMEVLCNGIFRSPVHRVVTNAEEDRISLAMFYSVNDEKDIGPAAGLLDENRPARYRKVSVGEFRAGIIGKFSRRERYIDSLKI</sequence>
<accession>A0A0D3GDF2</accession>
<dbReference type="SUPFAM" id="SSF51197">
    <property type="entry name" value="Clavaminate synthase-like"/>
    <property type="match status" value="3"/>
</dbReference>
<feature type="domain" description="Fe2OG dioxygenase" evidence="5">
    <location>
        <begin position="216"/>
        <end position="316"/>
    </location>
</feature>
<dbReference type="GO" id="GO:0046872">
    <property type="term" value="F:metal ion binding"/>
    <property type="evidence" value="ECO:0007669"/>
    <property type="project" value="UniProtKB-KW"/>
</dbReference>